<organism evidence="2">
    <name type="scientific">Arundo donax</name>
    <name type="common">Giant reed</name>
    <name type="synonym">Donax arundinaceus</name>
    <dbReference type="NCBI Taxonomy" id="35708"/>
    <lineage>
        <taxon>Eukaryota</taxon>
        <taxon>Viridiplantae</taxon>
        <taxon>Streptophyta</taxon>
        <taxon>Embryophyta</taxon>
        <taxon>Tracheophyta</taxon>
        <taxon>Spermatophyta</taxon>
        <taxon>Magnoliopsida</taxon>
        <taxon>Liliopsida</taxon>
        <taxon>Poales</taxon>
        <taxon>Poaceae</taxon>
        <taxon>PACMAD clade</taxon>
        <taxon>Arundinoideae</taxon>
        <taxon>Arundineae</taxon>
        <taxon>Arundo</taxon>
    </lineage>
</organism>
<evidence type="ECO:0000313" key="2">
    <source>
        <dbReference type="EMBL" id="JAD92898.1"/>
    </source>
</evidence>
<reference evidence="2" key="2">
    <citation type="journal article" date="2015" name="Data Brief">
        <title>Shoot transcriptome of the giant reed, Arundo donax.</title>
        <authorList>
            <person name="Barrero R.A."/>
            <person name="Guerrero F.D."/>
            <person name="Moolhuijzen P."/>
            <person name="Goolsby J.A."/>
            <person name="Tidwell J."/>
            <person name="Bellgard S.E."/>
            <person name="Bellgard M.I."/>
        </authorList>
    </citation>
    <scope>NUCLEOTIDE SEQUENCE</scope>
    <source>
        <tissue evidence="2">Shoot tissue taken approximately 20 cm above the soil surface</tissue>
    </source>
</reference>
<reference evidence="2" key="1">
    <citation type="submission" date="2014-09" db="EMBL/GenBank/DDBJ databases">
        <authorList>
            <person name="Magalhaes I.L.F."/>
            <person name="Oliveira U."/>
            <person name="Santos F.R."/>
            <person name="Vidigal T.H.D.A."/>
            <person name="Brescovit A.D."/>
            <person name="Santos A.J."/>
        </authorList>
    </citation>
    <scope>NUCLEOTIDE SEQUENCE</scope>
    <source>
        <tissue evidence="2">Shoot tissue taken approximately 20 cm above the soil surface</tissue>
    </source>
</reference>
<proteinExistence type="predicted"/>
<name>A0A0A9E1K5_ARUDO</name>
<dbReference type="EMBL" id="GBRH01204997">
    <property type="protein sequence ID" value="JAD92898.1"/>
    <property type="molecule type" value="Transcribed_RNA"/>
</dbReference>
<dbReference type="AlphaFoldDB" id="A0A0A9E1K5"/>
<protein>
    <submittedName>
        <fullName evidence="2">Uncharacterized protein</fullName>
    </submittedName>
</protein>
<sequence length="85" mass="9588">MSKGEANRDTALTEYEKMRDSIVRQNNEVLQSLNLESILDSLRPQGPSSSKPSSKVPKTSHGKTREKPIGRPNLRTTIMNNKHTR</sequence>
<accession>A0A0A9E1K5</accession>
<feature type="compositionally biased region" description="Low complexity" evidence="1">
    <location>
        <begin position="47"/>
        <end position="57"/>
    </location>
</feature>
<evidence type="ECO:0000256" key="1">
    <source>
        <dbReference type="SAM" id="MobiDB-lite"/>
    </source>
</evidence>
<feature type="compositionally biased region" description="Polar residues" evidence="1">
    <location>
        <begin position="74"/>
        <end position="85"/>
    </location>
</feature>
<feature type="region of interest" description="Disordered" evidence="1">
    <location>
        <begin position="40"/>
        <end position="85"/>
    </location>
</feature>